<reference evidence="3" key="1">
    <citation type="submission" date="2021-12" db="EMBL/GenBank/DDBJ databases">
        <authorList>
            <person name="Rodrigo-Torres L."/>
            <person name="Arahal R. D."/>
            <person name="Lucena T."/>
        </authorList>
    </citation>
    <scope>NUCLEOTIDE SEQUENCE</scope>
    <source>
        <strain evidence="3">CECT 8858</strain>
    </source>
</reference>
<accession>A0ABM9AJW6</accession>
<keyword evidence="1" id="KW-0812">Transmembrane</keyword>
<keyword evidence="1" id="KW-1133">Transmembrane helix</keyword>
<comment type="caution">
    <text evidence="3">The sequence shown here is derived from an EMBL/GenBank/DDBJ whole genome shotgun (WGS) entry which is preliminary data.</text>
</comment>
<evidence type="ECO:0000256" key="1">
    <source>
        <dbReference type="SAM" id="Phobius"/>
    </source>
</evidence>
<feature type="domain" description="Signal transduction histidine kinase internal region" evidence="2">
    <location>
        <begin position="59"/>
        <end position="129"/>
    </location>
</feature>
<name>A0ABM9AJW6_9BACT</name>
<evidence type="ECO:0000313" key="3">
    <source>
        <dbReference type="EMBL" id="CAH0994019.1"/>
    </source>
</evidence>
<evidence type="ECO:0000259" key="2">
    <source>
        <dbReference type="Pfam" id="PF06580"/>
    </source>
</evidence>
<dbReference type="InterPro" id="IPR010559">
    <property type="entry name" value="Sig_transdc_His_kin_internal"/>
</dbReference>
<feature type="transmembrane region" description="Helical" evidence="1">
    <location>
        <begin position="16"/>
        <end position="38"/>
    </location>
</feature>
<proteinExistence type="predicted"/>
<keyword evidence="1" id="KW-0472">Membrane</keyword>
<gene>
    <name evidence="3" type="ORF">EMA8858_00126</name>
</gene>
<evidence type="ECO:0000313" key="4">
    <source>
        <dbReference type="Proteomes" id="UP000837932"/>
    </source>
</evidence>
<dbReference type="RefSeq" id="WP_238803781.1">
    <property type="nucleotide sequence ID" value="NZ_CAKLPY010000001.1"/>
</dbReference>
<sequence>MITNNYLTILLSFSDVLWYTIVLVLVIVGLWLSLLNYYKKKTESGLLEKIQELEGIMGNQQFLYGNLNSIKQYILLHSPMEAAQYLTEFTNLLKTLSNSSKQKNISLAQEIETILLYLELEKKRIGDKFVFFQEIESNLKTESIQVKPLFAFKQVEELMQKQNNQLKLHFIIKKVGEKLNCRIENDYLSTNFIIEIPTKQYD</sequence>
<organism evidence="3 4">
    <name type="scientific">Emticicia aquatica</name>
    <dbReference type="NCBI Taxonomy" id="1681835"/>
    <lineage>
        <taxon>Bacteria</taxon>
        <taxon>Pseudomonadati</taxon>
        <taxon>Bacteroidota</taxon>
        <taxon>Cytophagia</taxon>
        <taxon>Cytophagales</taxon>
        <taxon>Leadbetterellaceae</taxon>
        <taxon>Emticicia</taxon>
    </lineage>
</organism>
<keyword evidence="4" id="KW-1185">Reference proteome</keyword>
<protein>
    <recommendedName>
        <fullName evidence="2">Signal transduction histidine kinase internal region domain-containing protein</fullName>
    </recommendedName>
</protein>
<dbReference type="EMBL" id="CAKLPY010000001">
    <property type="protein sequence ID" value="CAH0994019.1"/>
    <property type="molecule type" value="Genomic_DNA"/>
</dbReference>
<dbReference type="Proteomes" id="UP000837932">
    <property type="component" value="Unassembled WGS sequence"/>
</dbReference>
<dbReference type="Pfam" id="PF06580">
    <property type="entry name" value="His_kinase"/>
    <property type="match status" value="1"/>
</dbReference>